<accession>A0ABV3D9B3</accession>
<dbReference type="EMBL" id="JBEZFP010000003">
    <property type="protein sequence ID" value="MEU8132329.1"/>
    <property type="molecule type" value="Genomic_DNA"/>
</dbReference>
<dbReference type="InterPro" id="IPR007278">
    <property type="entry name" value="DUF397"/>
</dbReference>
<protein>
    <submittedName>
        <fullName evidence="2">DUF397 domain-containing protein</fullName>
    </submittedName>
</protein>
<reference evidence="2 3" key="1">
    <citation type="submission" date="2024-06" db="EMBL/GenBank/DDBJ databases">
        <title>The Natural Products Discovery Center: Release of the First 8490 Sequenced Strains for Exploring Actinobacteria Biosynthetic Diversity.</title>
        <authorList>
            <person name="Kalkreuter E."/>
            <person name="Kautsar S.A."/>
            <person name="Yang D."/>
            <person name="Bader C.D."/>
            <person name="Teijaro C.N."/>
            <person name="Fluegel L."/>
            <person name="Davis C.M."/>
            <person name="Simpson J.R."/>
            <person name="Lauterbach L."/>
            <person name="Steele A.D."/>
            <person name="Gui C."/>
            <person name="Meng S."/>
            <person name="Li G."/>
            <person name="Viehrig K."/>
            <person name="Ye F."/>
            <person name="Su P."/>
            <person name="Kiefer A.F."/>
            <person name="Nichols A."/>
            <person name="Cepeda A.J."/>
            <person name="Yan W."/>
            <person name="Fan B."/>
            <person name="Jiang Y."/>
            <person name="Adhikari A."/>
            <person name="Zheng C.-J."/>
            <person name="Schuster L."/>
            <person name="Cowan T.M."/>
            <person name="Smanski M.J."/>
            <person name="Chevrette M.G."/>
            <person name="De Carvalho L.P.S."/>
            <person name="Shen B."/>
        </authorList>
    </citation>
    <scope>NUCLEOTIDE SEQUENCE [LARGE SCALE GENOMIC DNA]</scope>
    <source>
        <strain evidence="2 3">NPDC048946</strain>
    </source>
</reference>
<evidence type="ECO:0000259" key="1">
    <source>
        <dbReference type="Pfam" id="PF04149"/>
    </source>
</evidence>
<comment type="caution">
    <text evidence="2">The sequence shown here is derived from an EMBL/GenBank/DDBJ whole genome shotgun (WGS) entry which is preliminary data.</text>
</comment>
<evidence type="ECO:0000313" key="3">
    <source>
        <dbReference type="Proteomes" id="UP001551482"/>
    </source>
</evidence>
<name>A0ABV3D9B3_9ACTN</name>
<organism evidence="2 3">
    <name type="scientific">Streptodolium elevatio</name>
    <dbReference type="NCBI Taxonomy" id="3157996"/>
    <lineage>
        <taxon>Bacteria</taxon>
        <taxon>Bacillati</taxon>
        <taxon>Actinomycetota</taxon>
        <taxon>Actinomycetes</taxon>
        <taxon>Kitasatosporales</taxon>
        <taxon>Streptomycetaceae</taxon>
        <taxon>Streptodolium</taxon>
    </lineage>
</organism>
<evidence type="ECO:0000313" key="2">
    <source>
        <dbReference type="EMBL" id="MEU8132329.1"/>
    </source>
</evidence>
<dbReference type="Proteomes" id="UP001551482">
    <property type="component" value="Unassembled WGS sequence"/>
</dbReference>
<dbReference type="RefSeq" id="WP_358347953.1">
    <property type="nucleotide sequence ID" value="NZ_JBEZFP010000003.1"/>
</dbReference>
<proteinExistence type="predicted"/>
<feature type="domain" description="DUF397" evidence="1">
    <location>
        <begin position="6"/>
        <end position="60"/>
    </location>
</feature>
<sequence>MSNEDAAWRKSSYSGNNDVGNCVEVAALAASFGVRDSKDVGRGHLSVSATAWTELLASLRDR</sequence>
<dbReference type="Pfam" id="PF04149">
    <property type="entry name" value="DUF397"/>
    <property type="match status" value="1"/>
</dbReference>
<keyword evidence="3" id="KW-1185">Reference proteome</keyword>
<gene>
    <name evidence="2" type="ORF">AB0C36_02345</name>
</gene>